<gene>
    <name evidence="2" type="ORF">OXX778_LOCUS22611</name>
</gene>
<comment type="caution">
    <text evidence="2">The sequence shown here is derived from an EMBL/GenBank/DDBJ whole genome shotgun (WGS) entry which is preliminary data.</text>
</comment>
<proteinExistence type="predicted"/>
<name>A0A814RJX3_9BILA</name>
<sequence length="127" mass="14396">MNHNNSFESSDHYTQESNSSQNTGYSSFEQGAFNAHQGTQVDDTQSSQNFSSQDHQQQFITINWDQASSNSVSNNTQDNTFAFNNNDISSDERLNTQDFFLTSQDFFSNSQISSSQESDSENKDSWN</sequence>
<feature type="region of interest" description="Disordered" evidence="1">
    <location>
        <begin position="1"/>
        <end position="78"/>
    </location>
</feature>
<protein>
    <submittedName>
        <fullName evidence="2">Uncharacterized protein</fullName>
    </submittedName>
</protein>
<dbReference type="AlphaFoldDB" id="A0A814RJX3"/>
<accession>A0A814RJX3</accession>
<evidence type="ECO:0000313" key="3">
    <source>
        <dbReference type="Proteomes" id="UP000663879"/>
    </source>
</evidence>
<keyword evidence="3" id="KW-1185">Reference proteome</keyword>
<dbReference type="Proteomes" id="UP000663879">
    <property type="component" value="Unassembled WGS sequence"/>
</dbReference>
<evidence type="ECO:0000313" key="2">
    <source>
        <dbReference type="EMBL" id="CAF1134230.1"/>
    </source>
</evidence>
<evidence type="ECO:0000256" key="1">
    <source>
        <dbReference type="SAM" id="MobiDB-lite"/>
    </source>
</evidence>
<feature type="compositionally biased region" description="Polar residues" evidence="1">
    <location>
        <begin position="36"/>
        <end position="78"/>
    </location>
</feature>
<feature type="compositionally biased region" description="Polar residues" evidence="1">
    <location>
        <begin position="15"/>
        <end position="29"/>
    </location>
</feature>
<organism evidence="2 3">
    <name type="scientific">Brachionus calyciflorus</name>
    <dbReference type="NCBI Taxonomy" id="104777"/>
    <lineage>
        <taxon>Eukaryota</taxon>
        <taxon>Metazoa</taxon>
        <taxon>Spiralia</taxon>
        <taxon>Gnathifera</taxon>
        <taxon>Rotifera</taxon>
        <taxon>Eurotatoria</taxon>
        <taxon>Monogononta</taxon>
        <taxon>Pseudotrocha</taxon>
        <taxon>Ploima</taxon>
        <taxon>Brachionidae</taxon>
        <taxon>Brachionus</taxon>
    </lineage>
</organism>
<dbReference type="EMBL" id="CAJNOC010009899">
    <property type="protein sequence ID" value="CAF1134230.1"/>
    <property type="molecule type" value="Genomic_DNA"/>
</dbReference>
<reference evidence="2" key="1">
    <citation type="submission" date="2021-02" db="EMBL/GenBank/DDBJ databases">
        <authorList>
            <person name="Nowell W R."/>
        </authorList>
    </citation>
    <scope>NUCLEOTIDE SEQUENCE</scope>
    <source>
        <strain evidence="2">Ploen Becks lab</strain>
    </source>
</reference>